<keyword evidence="2" id="KW-0238">DNA-binding</keyword>
<organism evidence="6 7">
    <name type="scientific">Artemisia annua</name>
    <name type="common">Sweet wormwood</name>
    <dbReference type="NCBI Taxonomy" id="35608"/>
    <lineage>
        <taxon>Eukaryota</taxon>
        <taxon>Viridiplantae</taxon>
        <taxon>Streptophyta</taxon>
        <taxon>Embryophyta</taxon>
        <taxon>Tracheophyta</taxon>
        <taxon>Spermatophyta</taxon>
        <taxon>Magnoliopsida</taxon>
        <taxon>eudicotyledons</taxon>
        <taxon>Gunneridae</taxon>
        <taxon>Pentapetalae</taxon>
        <taxon>asterids</taxon>
        <taxon>campanulids</taxon>
        <taxon>Asterales</taxon>
        <taxon>Asteraceae</taxon>
        <taxon>Asteroideae</taxon>
        <taxon>Anthemideae</taxon>
        <taxon>Artemisiinae</taxon>
        <taxon>Artemisia</taxon>
    </lineage>
</organism>
<dbReference type="STRING" id="35608.A0A2U1LIQ5"/>
<dbReference type="AlphaFoldDB" id="A0A2U1LIQ5"/>
<keyword evidence="3" id="KW-0804">Transcription</keyword>
<dbReference type="InterPro" id="IPR049163">
    <property type="entry name" value="Pif1-like_2B_dom"/>
</dbReference>
<evidence type="ECO:0000256" key="1">
    <source>
        <dbReference type="ARBA" id="ARBA00023015"/>
    </source>
</evidence>
<evidence type="ECO:0000256" key="3">
    <source>
        <dbReference type="ARBA" id="ARBA00023163"/>
    </source>
</evidence>
<evidence type="ECO:0000313" key="7">
    <source>
        <dbReference type="Proteomes" id="UP000245207"/>
    </source>
</evidence>
<dbReference type="EMBL" id="PKPP01009179">
    <property type="protein sequence ID" value="PWA48875.1"/>
    <property type="molecule type" value="Genomic_DNA"/>
</dbReference>
<dbReference type="InterPro" id="IPR003035">
    <property type="entry name" value="RWP-RK_dom"/>
</dbReference>
<evidence type="ECO:0000259" key="5">
    <source>
        <dbReference type="PROSITE" id="PS51519"/>
    </source>
</evidence>
<dbReference type="GO" id="GO:0006260">
    <property type="term" value="P:DNA replication"/>
    <property type="evidence" value="ECO:0007669"/>
    <property type="project" value="TreeGrafter"/>
</dbReference>
<evidence type="ECO:0000256" key="2">
    <source>
        <dbReference type="ARBA" id="ARBA00023125"/>
    </source>
</evidence>
<dbReference type="Proteomes" id="UP000245207">
    <property type="component" value="Unassembled WGS sequence"/>
</dbReference>
<sequence>MPHLTDTQHMPSHILKPKKTYELCSSEMWIQRKCRDVGIQRWPYRKLLSLQKLINHFQQTDIALSTHPNTMPHLTNTQHMPSHILKLKKNLRIVLIRNVDPTKGLCIGTHLIIKRTSRLVIEAEIITGSNIGDTVLIPRMTFTITMERWPFKMKCTQFPIKICQAEIIAGEKIQELNE</sequence>
<name>A0A2U1LIQ5_ARTAN</name>
<dbReference type="PROSITE" id="PS51519">
    <property type="entry name" value="RWP_RK"/>
    <property type="match status" value="1"/>
</dbReference>
<keyword evidence="7" id="KW-1185">Reference proteome</keyword>
<reference evidence="6 7" key="1">
    <citation type="journal article" date="2018" name="Mol. Plant">
        <title>The genome of Artemisia annua provides insight into the evolution of Asteraceae family and artemisinin biosynthesis.</title>
        <authorList>
            <person name="Shen Q."/>
            <person name="Zhang L."/>
            <person name="Liao Z."/>
            <person name="Wang S."/>
            <person name="Yan T."/>
            <person name="Shi P."/>
            <person name="Liu M."/>
            <person name="Fu X."/>
            <person name="Pan Q."/>
            <person name="Wang Y."/>
            <person name="Lv Z."/>
            <person name="Lu X."/>
            <person name="Zhang F."/>
            <person name="Jiang W."/>
            <person name="Ma Y."/>
            <person name="Chen M."/>
            <person name="Hao X."/>
            <person name="Li L."/>
            <person name="Tang Y."/>
            <person name="Lv G."/>
            <person name="Zhou Y."/>
            <person name="Sun X."/>
            <person name="Brodelius P.E."/>
            <person name="Rose J.K.C."/>
            <person name="Tang K."/>
        </authorList>
    </citation>
    <scope>NUCLEOTIDE SEQUENCE [LARGE SCALE GENOMIC DNA]</scope>
    <source>
        <strain evidence="7">cv. Huhao1</strain>
        <tissue evidence="6">Leaf</tissue>
    </source>
</reference>
<evidence type="ECO:0000313" key="6">
    <source>
        <dbReference type="EMBL" id="PWA48875.1"/>
    </source>
</evidence>
<keyword evidence="1" id="KW-0805">Transcription regulation</keyword>
<feature type="domain" description="RWP-RK" evidence="5">
    <location>
        <begin position="1"/>
        <end position="72"/>
    </location>
</feature>
<keyword evidence="4" id="KW-0539">Nucleus</keyword>
<comment type="caution">
    <text evidence="6">The sequence shown here is derived from an EMBL/GenBank/DDBJ whole genome shotgun (WGS) entry which is preliminary data.</text>
</comment>
<proteinExistence type="predicted"/>
<evidence type="ECO:0000256" key="4">
    <source>
        <dbReference type="ARBA" id="ARBA00023242"/>
    </source>
</evidence>
<gene>
    <name evidence="6" type="ORF">CTI12_AA487090</name>
</gene>
<dbReference type="PANTHER" id="PTHR23274">
    <property type="entry name" value="DNA HELICASE-RELATED"/>
    <property type="match status" value="1"/>
</dbReference>
<protein>
    <recommendedName>
        <fullName evidence="5">RWP-RK domain-containing protein</fullName>
    </recommendedName>
</protein>
<accession>A0A2U1LIQ5</accession>
<dbReference type="GO" id="GO:0005657">
    <property type="term" value="C:replication fork"/>
    <property type="evidence" value="ECO:0007669"/>
    <property type="project" value="TreeGrafter"/>
</dbReference>
<dbReference type="PANTHER" id="PTHR23274:SF51">
    <property type="entry name" value="OS03G0423850 PROTEIN"/>
    <property type="match status" value="1"/>
</dbReference>
<dbReference type="OrthoDB" id="1930718at2759"/>
<dbReference type="Pfam" id="PF21530">
    <property type="entry name" value="Pif1_2B_dom"/>
    <property type="match status" value="1"/>
</dbReference>
<dbReference type="GO" id="GO:0003677">
    <property type="term" value="F:DNA binding"/>
    <property type="evidence" value="ECO:0007669"/>
    <property type="project" value="UniProtKB-KW"/>
</dbReference>